<dbReference type="InterPro" id="IPR000559">
    <property type="entry name" value="Formate_THF_ligase"/>
</dbReference>
<keyword evidence="4 6" id="KW-0547">Nucleotide-binding</keyword>
<comment type="catalytic activity">
    <reaction evidence="6">
        <text>(6S)-5,6,7,8-tetrahydrofolate + formate + ATP = (6R)-10-formyltetrahydrofolate + ADP + phosphate</text>
        <dbReference type="Rhea" id="RHEA:20221"/>
        <dbReference type="ChEBI" id="CHEBI:15740"/>
        <dbReference type="ChEBI" id="CHEBI:30616"/>
        <dbReference type="ChEBI" id="CHEBI:43474"/>
        <dbReference type="ChEBI" id="CHEBI:57453"/>
        <dbReference type="ChEBI" id="CHEBI:195366"/>
        <dbReference type="ChEBI" id="CHEBI:456216"/>
        <dbReference type="EC" id="6.3.4.3"/>
    </reaction>
</comment>
<evidence type="ECO:0000256" key="1">
    <source>
        <dbReference type="ARBA" id="ARBA00004777"/>
    </source>
</evidence>
<dbReference type="GO" id="GO:0004329">
    <property type="term" value="F:formate-tetrahydrofolate ligase activity"/>
    <property type="evidence" value="ECO:0007669"/>
    <property type="project" value="UniProtKB-UniRule"/>
</dbReference>
<dbReference type="EMBL" id="DXFQ01000111">
    <property type="protein sequence ID" value="HIX20169.1"/>
    <property type="molecule type" value="Genomic_DNA"/>
</dbReference>
<dbReference type="GO" id="GO:0035999">
    <property type="term" value="P:tetrahydrofolate interconversion"/>
    <property type="evidence" value="ECO:0007669"/>
    <property type="project" value="UniProtKB-UniRule"/>
</dbReference>
<feature type="binding site" evidence="6">
    <location>
        <begin position="57"/>
        <end position="64"/>
    </location>
    <ligand>
        <name>ATP</name>
        <dbReference type="ChEBI" id="CHEBI:30616"/>
    </ligand>
</feature>
<comment type="pathway">
    <text evidence="1 6">One-carbon metabolism; tetrahydrofolate interconversion.</text>
</comment>
<evidence type="ECO:0000256" key="3">
    <source>
        <dbReference type="ARBA" id="ARBA00022598"/>
    </source>
</evidence>
<evidence type="ECO:0000313" key="8">
    <source>
        <dbReference type="Proteomes" id="UP000823964"/>
    </source>
</evidence>
<keyword evidence="2 6" id="KW-0554">One-carbon metabolism</keyword>
<dbReference type="GO" id="GO:0005524">
    <property type="term" value="F:ATP binding"/>
    <property type="evidence" value="ECO:0007669"/>
    <property type="project" value="UniProtKB-UniRule"/>
</dbReference>
<dbReference type="EC" id="6.3.4.3" evidence="6"/>
<dbReference type="SUPFAM" id="SSF52540">
    <property type="entry name" value="P-loop containing nucleoside triphosphate hydrolases"/>
    <property type="match status" value="1"/>
</dbReference>
<sequence length="547" mass="58748">MGRMAVRSFTATMAAALGLDEQDVIPYGRDRAKVSFKVLRKRPLKGRLILVSALTPTPAGEGKTTVSIGLAQGLKAEGKSVCLALREPSMGPVFGRKGGASGGGRSCLTPGDSINLCFNGDFQAITAANNLLAAVIDNALFYGTTRLDQNKVTWKRVMDMNDRSLRHIIIGLDRNGVTREDAFNITPASEIMACFCLAEDPEDLRRRLDNIVVGFTRDDEAVYAREFGVTDAMLAIMREAINPNLVQSLEGVPAFVHGGPFANIAHGCNSVIATKMALACADYAVTEAGFAFDLGAEKFLDIKCRCSGLAPDAVVIVATIRALKMHGGVAAADLAAANPEAVRAGLPNLEAHLEAARLFGRPVTVAINLFEAFDSEEELDVVRAFCREQGVRCAVANVFGAGGEGSRELAREVLASLEEPTEPFRCLYELDMPIEERMRCIARCMYGADDVVLTPKALRTLSRLEKNGLTHLPVCMAKTQNSLSDNPKLMGRPRGFTVTVRDFEIANGAGFLVALCGDIMRMPGLPKQPAACDFRVDAEGRISGMKG</sequence>
<dbReference type="PROSITE" id="PS00722">
    <property type="entry name" value="FTHFS_2"/>
    <property type="match status" value="1"/>
</dbReference>
<proteinExistence type="inferred from homology"/>
<evidence type="ECO:0000256" key="5">
    <source>
        <dbReference type="ARBA" id="ARBA00022840"/>
    </source>
</evidence>
<reference evidence="7" key="2">
    <citation type="submission" date="2021-04" db="EMBL/GenBank/DDBJ databases">
        <authorList>
            <person name="Gilroy R."/>
        </authorList>
    </citation>
    <scope>NUCLEOTIDE SEQUENCE</scope>
    <source>
        <strain evidence="7">14975</strain>
    </source>
</reference>
<dbReference type="Gene3D" id="3.10.410.10">
    <property type="entry name" value="Formyltetrahydrofolate synthetase, domain 3"/>
    <property type="match status" value="1"/>
</dbReference>
<organism evidence="7 8">
    <name type="scientific">Candidatus Akkermansia intestinigallinarum</name>
    <dbReference type="NCBI Taxonomy" id="2838431"/>
    <lineage>
        <taxon>Bacteria</taxon>
        <taxon>Pseudomonadati</taxon>
        <taxon>Verrucomicrobiota</taxon>
        <taxon>Verrucomicrobiia</taxon>
        <taxon>Verrucomicrobiales</taxon>
        <taxon>Akkermansiaceae</taxon>
        <taxon>Akkermansia</taxon>
    </lineage>
</organism>
<evidence type="ECO:0000256" key="6">
    <source>
        <dbReference type="HAMAP-Rule" id="MF_01543"/>
    </source>
</evidence>
<dbReference type="NCBIfam" id="NF010030">
    <property type="entry name" value="PRK13505.1"/>
    <property type="match status" value="1"/>
</dbReference>
<keyword evidence="3 6" id="KW-0436">Ligase</keyword>
<name>A0A9D1VBY2_9BACT</name>
<dbReference type="Gene3D" id="3.30.1510.10">
    <property type="entry name" value="Domain 2, N(10)-formyltetrahydrofolate synthetase"/>
    <property type="match status" value="1"/>
</dbReference>
<dbReference type="Pfam" id="PF01268">
    <property type="entry name" value="FTHFS"/>
    <property type="match status" value="1"/>
</dbReference>
<dbReference type="AlphaFoldDB" id="A0A9D1VBY2"/>
<comment type="similarity">
    <text evidence="6">Belongs to the formate--tetrahydrofolate ligase family.</text>
</comment>
<accession>A0A9D1VBY2</accession>
<evidence type="ECO:0000256" key="4">
    <source>
        <dbReference type="ARBA" id="ARBA00022741"/>
    </source>
</evidence>
<dbReference type="InterPro" id="IPR020628">
    <property type="entry name" value="Formate_THF_ligase_CS"/>
</dbReference>
<dbReference type="HAMAP" id="MF_01543">
    <property type="entry name" value="FTHFS"/>
    <property type="match status" value="1"/>
</dbReference>
<dbReference type="InterPro" id="IPR027417">
    <property type="entry name" value="P-loop_NTPase"/>
</dbReference>
<gene>
    <name evidence="6" type="primary">fhs</name>
    <name evidence="7" type="ORF">H9862_06165</name>
</gene>
<comment type="caution">
    <text evidence="7">The sequence shown here is derived from an EMBL/GenBank/DDBJ whole genome shotgun (WGS) entry which is preliminary data.</text>
</comment>
<dbReference type="Proteomes" id="UP000823964">
    <property type="component" value="Unassembled WGS sequence"/>
</dbReference>
<evidence type="ECO:0000313" key="7">
    <source>
        <dbReference type="EMBL" id="HIX20169.1"/>
    </source>
</evidence>
<reference evidence="7" key="1">
    <citation type="journal article" date="2021" name="PeerJ">
        <title>Extensive microbial diversity within the chicken gut microbiome revealed by metagenomics and culture.</title>
        <authorList>
            <person name="Gilroy R."/>
            <person name="Ravi A."/>
            <person name="Getino M."/>
            <person name="Pursley I."/>
            <person name="Horton D.L."/>
            <person name="Alikhan N.F."/>
            <person name="Baker D."/>
            <person name="Gharbi K."/>
            <person name="Hall N."/>
            <person name="Watson M."/>
            <person name="Adriaenssens E.M."/>
            <person name="Foster-Nyarko E."/>
            <person name="Jarju S."/>
            <person name="Secka A."/>
            <person name="Antonio M."/>
            <person name="Oren A."/>
            <person name="Chaudhuri R.R."/>
            <person name="La Ragione R."/>
            <person name="Hildebrand F."/>
            <person name="Pallen M.J."/>
        </authorList>
    </citation>
    <scope>NUCLEOTIDE SEQUENCE</scope>
    <source>
        <strain evidence="7">14975</strain>
    </source>
</reference>
<dbReference type="FunFam" id="3.10.410.10:FF:000001">
    <property type="entry name" value="Putative formate--tetrahydrofolate ligase"/>
    <property type="match status" value="1"/>
</dbReference>
<evidence type="ECO:0000256" key="2">
    <source>
        <dbReference type="ARBA" id="ARBA00022563"/>
    </source>
</evidence>
<dbReference type="Gene3D" id="3.40.50.300">
    <property type="entry name" value="P-loop containing nucleotide triphosphate hydrolases"/>
    <property type="match status" value="1"/>
</dbReference>
<protein>
    <recommendedName>
        <fullName evidence="6">Formate--tetrahydrofolate ligase</fullName>
        <ecNumber evidence="6">6.3.4.3</ecNumber>
    </recommendedName>
    <alternativeName>
        <fullName evidence="6">Formyltetrahydrofolate synthetase</fullName>
        <shortName evidence="6">FHS</shortName>
        <shortName evidence="6">FTHFS</shortName>
    </alternativeName>
</protein>
<dbReference type="CDD" id="cd00477">
    <property type="entry name" value="FTHFS"/>
    <property type="match status" value="1"/>
</dbReference>
<keyword evidence="5 6" id="KW-0067">ATP-binding</keyword>